<dbReference type="Gene3D" id="3.40.50.1240">
    <property type="entry name" value="Phosphoglycerate mutase-like"/>
    <property type="match status" value="1"/>
</dbReference>
<dbReference type="AlphaFoldDB" id="A0A346XSU9"/>
<dbReference type="CDD" id="cd07067">
    <property type="entry name" value="HP_PGM_like"/>
    <property type="match status" value="1"/>
</dbReference>
<dbReference type="InterPro" id="IPR029033">
    <property type="entry name" value="His_PPase_superfam"/>
</dbReference>
<dbReference type="EMBL" id="CP031165">
    <property type="protein sequence ID" value="AXV05296.1"/>
    <property type="molecule type" value="Genomic_DNA"/>
</dbReference>
<keyword evidence="2" id="KW-1185">Reference proteome</keyword>
<dbReference type="Pfam" id="PF00300">
    <property type="entry name" value="His_Phos_1"/>
    <property type="match status" value="1"/>
</dbReference>
<sequence length="157" mass="16664">MDDRRRLLVMRHAHAEPGHPGQADRDRALSPFGTSTAEARAGLVAELSPTDVLCSSALRTVQTLEALRLPDGVRVAVEDGIYEASAQTLVSRLATVPRDARTVLVVGHLPTVGHLVEGLLGDPFVHAFQPGAIAVLDVDCAWAEITAACADLTAFHD</sequence>
<dbReference type="Proteomes" id="UP000264006">
    <property type="component" value="Chromosome"/>
</dbReference>
<protein>
    <submittedName>
        <fullName evidence="1">Phosphohistidine phosphatase SixA</fullName>
    </submittedName>
</protein>
<proteinExistence type="predicted"/>
<gene>
    <name evidence="1" type="ORF">DVS28_a0592</name>
</gene>
<accession>A0A346XSU9</accession>
<evidence type="ECO:0000313" key="2">
    <source>
        <dbReference type="Proteomes" id="UP000264006"/>
    </source>
</evidence>
<dbReference type="KEGG" id="euz:DVS28_a0592"/>
<evidence type="ECO:0000313" key="1">
    <source>
        <dbReference type="EMBL" id="AXV05296.1"/>
    </source>
</evidence>
<name>A0A346XSU9_9ACTN</name>
<dbReference type="RefSeq" id="WP_164709860.1">
    <property type="nucleotide sequence ID" value="NZ_CP031165.1"/>
</dbReference>
<dbReference type="SUPFAM" id="SSF53254">
    <property type="entry name" value="Phosphoglycerate mutase-like"/>
    <property type="match status" value="1"/>
</dbReference>
<organism evidence="1 2">
    <name type="scientific">Euzebya pacifica</name>
    <dbReference type="NCBI Taxonomy" id="1608957"/>
    <lineage>
        <taxon>Bacteria</taxon>
        <taxon>Bacillati</taxon>
        <taxon>Actinomycetota</taxon>
        <taxon>Nitriliruptoria</taxon>
        <taxon>Euzebyales</taxon>
    </lineage>
</organism>
<dbReference type="InterPro" id="IPR013078">
    <property type="entry name" value="His_Pase_superF_clade-1"/>
</dbReference>
<reference evidence="1 2" key="1">
    <citation type="submission" date="2018-09" db="EMBL/GenBank/DDBJ databases">
        <title>Complete genome sequence of Euzebya sp. DY32-46 isolated from seawater of Pacific Ocean.</title>
        <authorList>
            <person name="Xu L."/>
            <person name="Wu Y.-H."/>
            <person name="Xu X.-W."/>
        </authorList>
    </citation>
    <scope>NUCLEOTIDE SEQUENCE [LARGE SCALE GENOMIC DNA]</scope>
    <source>
        <strain evidence="1 2">DY32-46</strain>
    </source>
</reference>